<dbReference type="InterPro" id="IPR008258">
    <property type="entry name" value="Transglycosylase_SLT_dom_1"/>
</dbReference>
<evidence type="ECO:0000256" key="1">
    <source>
        <dbReference type="SAM" id="SignalP"/>
    </source>
</evidence>
<keyword evidence="1" id="KW-0732">Signal</keyword>
<dbReference type="AlphaFoldDB" id="A0A727BMF8"/>
<evidence type="ECO:0000259" key="2">
    <source>
        <dbReference type="Pfam" id="PF01464"/>
    </source>
</evidence>
<dbReference type="InterPro" id="IPR023346">
    <property type="entry name" value="Lysozyme-like_dom_sf"/>
</dbReference>
<feature type="signal peptide" evidence="1">
    <location>
        <begin position="1"/>
        <end position="21"/>
    </location>
</feature>
<dbReference type="SUPFAM" id="SSF53955">
    <property type="entry name" value="Lysozyme-like"/>
    <property type="match status" value="1"/>
</dbReference>
<dbReference type="CDD" id="cd13400">
    <property type="entry name" value="LT_IagB-like"/>
    <property type="match status" value="1"/>
</dbReference>
<protein>
    <submittedName>
        <fullName evidence="3">Transglycosylase SLT domain-containing protein</fullName>
    </submittedName>
</protein>
<name>A0A727BMF8_SALET</name>
<proteinExistence type="predicted"/>
<evidence type="ECO:0000313" key="3">
    <source>
        <dbReference type="EMBL" id="HAE1791670.1"/>
    </source>
</evidence>
<reference evidence="3" key="2">
    <citation type="submission" date="2018-07" db="EMBL/GenBank/DDBJ databases">
        <authorList>
            <consortium name="NCBI Pathogen Detection Project"/>
        </authorList>
    </citation>
    <scope>NUCLEOTIDE SEQUENCE</scope>
    <source>
        <strain evidence="3">BCW_2640</strain>
    </source>
</reference>
<feature type="domain" description="Transglycosylase SLT" evidence="2">
    <location>
        <begin position="34"/>
        <end position="154"/>
    </location>
</feature>
<comment type="caution">
    <text evidence="3">The sequence shown here is derived from an EMBL/GenBank/DDBJ whole genome shotgun (WGS) entry which is preliminary data.</text>
</comment>
<organism evidence="3">
    <name type="scientific">Salmonella enterica subsp. enterica serovar Ank</name>
    <dbReference type="NCBI Taxonomy" id="1173578"/>
    <lineage>
        <taxon>Bacteria</taxon>
        <taxon>Pseudomonadati</taxon>
        <taxon>Pseudomonadota</taxon>
        <taxon>Gammaproteobacteria</taxon>
        <taxon>Enterobacterales</taxon>
        <taxon>Enterobacteriaceae</taxon>
        <taxon>Salmonella</taxon>
    </lineage>
</organism>
<reference evidence="3" key="1">
    <citation type="journal article" date="2018" name="Genome Biol.">
        <title>SKESA: strategic k-mer extension for scrupulous assemblies.</title>
        <authorList>
            <person name="Souvorov A."/>
            <person name="Agarwala R."/>
            <person name="Lipman D.J."/>
        </authorList>
    </citation>
    <scope>NUCLEOTIDE SEQUENCE</scope>
    <source>
        <strain evidence="3">BCW_2640</strain>
    </source>
</reference>
<dbReference type="Pfam" id="PF01464">
    <property type="entry name" value="SLT"/>
    <property type="match status" value="1"/>
</dbReference>
<feature type="chain" id="PRO_5027773317" evidence="1">
    <location>
        <begin position="22"/>
        <end position="176"/>
    </location>
</feature>
<dbReference type="Gene3D" id="1.10.530.10">
    <property type="match status" value="1"/>
</dbReference>
<sequence>MRLKFTVILFLILTCNAGVQASVESVDNSSDYDCFELAGRDANIEPILLKAIAWQESGLNYRITGSNSLAGFSEGYGYGLMQIDSQHLQFLKKFGIKKEHLINDICLNIYVGAYIMAIAFNKLGENWKAVGAYNAGFKENSRQHERRMRYARKVYIKYDLLKKQIQNSLYENGVTQ</sequence>
<gene>
    <name evidence="3" type="ORF">G3V02_000305</name>
</gene>
<accession>A0A727BMF8</accession>
<dbReference type="EMBL" id="DAARBX010000001">
    <property type="protein sequence ID" value="HAE1791670.1"/>
    <property type="molecule type" value="Genomic_DNA"/>
</dbReference>